<dbReference type="OrthoDB" id="1115380at2"/>
<proteinExistence type="predicted"/>
<name>A0A370KXJ8_9HYPH</name>
<organism evidence="1 2">
    <name type="scientific">Bosea caraganae</name>
    <dbReference type="NCBI Taxonomy" id="2763117"/>
    <lineage>
        <taxon>Bacteria</taxon>
        <taxon>Pseudomonadati</taxon>
        <taxon>Pseudomonadota</taxon>
        <taxon>Alphaproteobacteria</taxon>
        <taxon>Hyphomicrobiales</taxon>
        <taxon>Boseaceae</taxon>
        <taxon>Bosea</taxon>
    </lineage>
</organism>
<dbReference type="AlphaFoldDB" id="A0A370KXJ8"/>
<accession>A0A370KXJ8</accession>
<evidence type="ECO:0000313" key="2">
    <source>
        <dbReference type="Proteomes" id="UP000255207"/>
    </source>
</evidence>
<reference evidence="2" key="1">
    <citation type="submission" date="2018-07" db="EMBL/GenBank/DDBJ databases">
        <authorList>
            <person name="Safronova V.I."/>
            <person name="Chirak E.R."/>
            <person name="Sazanova A.L."/>
        </authorList>
    </citation>
    <scope>NUCLEOTIDE SEQUENCE [LARGE SCALE GENOMIC DNA]</scope>
    <source>
        <strain evidence="2">RCAM04685</strain>
    </source>
</reference>
<comment type="caution">
    <text evidence="1">The sequence shown here is derived from an EMBL/GenBank/DDBJ whole genome shotgun (WGS) entry which is preliminary data.</text>
</comment>
<evidence type="ECO:0000313" key="1">
    <source>
        <dbReference type="EMBL" id="RDJ19690.1"/>
    </source>
</evidence>
<dbReference type="Proteomes" id="UP000255207">
    <property type="component" value="Unassembled WGS sequence"/>
</dbReference>
<gene>
    <name evidence="1" type="ORF">DWE98_28365</name>
</gene>
<dbReference type="EMBL" id="QQTP01000030">
    <property type="protein sequence ID" value="RDJ19690.1"/>
    <property type="molecule type" value="Genomic_DNA"/>
</dbReference>
<protein>
    <submittedName>
        <fullName evidence="1">Uncharacterized protein</fullName>
    </submittedName>
</protein>
<dbReference type="RefSeq" id="WP_114832780.1">
    <property type="nucleotide sequence ID" value="NZ_QQTO01000024.1"/>
</dbReference>
<sequence>MPSPGEISIFTVSASSQCHDGQRGHVVVSGSYGGEYNAFHAGKWGIRGVVLNDAGIGKERAGVRGLDYLDRVGLAAATADCMTCHIADGDHMLAHGRISHVNRAAAALGCLVGQSVRDCAELMKAGTPAKGELPPITGGKRYTIRDVPGEPKVICLDAAPMLEEADAGSIAITGSHAALFRFQPDDVIRPQLHAVFFSDGGVGLDNAGVRRLPELDKRGIPAGAIAAMSAPIGDARGIYQDGVFSHVNATAEALGARPGQRVHDFVESLLVAARKQAAR</sequence>
<keyword evidence="2" id="KW-1185">Reference proteome</keyword>